<keyword evidence="1" id="KW-0812">Transmembrane</keyword>
<reference evidence="2 3" key="1">
    <citation type="journal article" date="2023" name="bioRxiv">
        <title>Conserved and derived expression patterns and positive selection on dental genes reveal complex evolutionary context of ever-growing rodent molars.</title>
        <authorList>
            <person name="Calamari Z.T."/>
            <person name="Song A."/>
            <person name="Cohen E."/>
            <person name="Akter M."/>
            <person name="Roy R.D."/>
            <person name="Hallikas O."/>
            <person name="Christensen M.M."/>
            <person name="Li P."/>
            <person name="Marangoni P."/>
            <person name="Jernvall J."/>
            <person name="Klein O.D."/>
        </authorList>
    </citation>
    <scope>NUCLEOTIDE SEQUENCE [LARGE SCALE GENOMIC DNA]</scope>
    <source>
        <strain evidence="2">V071</strain>
    </source>
</reference>
<evidence type="ECO:0000313" key="3">
    <source>
        <dbReference type="Proteomes" id="UP001488838"/>
    </source>
</evidence>
<evidence type="ECO:0000256" key="1">
    <source>
        <dbReference type="SAM" id="Phobius"/>
    </source>
</evidence>
<accession>A0AAW0IG58</accession>
<sequence>MSVCLPLSLSLSLSVLLFFFFICLSLFLSLDTLIAPILSIFLSLPFSSLSPFPISSLASCLSLCSVLVPPHAVSLSPVLVSFPAFLSPHVLSTCVCSVCLCLLSPTFLFLFVTPPTPSSLAIVPFLPPLFSPISCLSLTCSLPHRLAVFFHSLLSAPSLLPSSGLACAPAPLRWMLICLRSYLLPGASVVETWCRLLS</sequence>
<feature type="transmembrane region" description="Helical" evidence="1">
    <location>
        <begin position="89"/>
        <end position="112"/>
    </location>
</feature>
<dbReference type="AlphaFoldDB" id="A0AAW0IG58"/>
<dbReference type="EMBL" id="JBBHLL010000137">
    <property type="protein sequence ID" value="KAK7813327.1"/>
    <property type="molecule type" value="Genomic_DNA"/>
</dbReference>
<gene>
    <name evidence="2" type="ORF">U0070_015524</name>
</gene>
<protein>
    <submittedName>
        <fullName evidence="2">Uncharacterized protein</fullName>
    </submittedName>
</protein>
<keyword evidence="3" id="KW-1185">Reference proteome</keyword>
<name>A0AAW0IG58_MYOGA</name>
<feature type="transmembrane region" description="Helical" evidence="1">
    <location>
        <begin position="15"/>
        <end position="42"/>
    </location>
</feature>
<comment type="caution">
    <text evidence="2">The sequence shown here is derived from an EMBL/GenBank/DDBJ whole genome shotgun (WGS) entry which is preliminary data.</text>
</comment>
<evidence type="ECO:0000313" key="2">
    <source>
        <dbReference type="EMBL" id="KAK7813327.1"/>
    </source>
</evidence>
<organism evidence="2 3">
    <name type="scientific">Myodes glareolus</name>
    <name type="common">Bank vole</name>
    <name type="synonym">Clethrionomys glareolus</name>
    <dbReference type="NCBI Taxonomy" id="447135"/>
    <lineage>
        <taxon>Eukaryota</taxon>
        <taxon>Metazoa</taxon>
        <taxon>Chordata</taxon>
        <taxon>Craniata</taxon>
        <taxon>Vertebrata</taxon>
        <taxon>Euteleostomi</taxon>
        <taxon>Mammalia</taxon>
        <taxon>Eutheria</taxon>
        <taxon>Euarchontoglires</taxon>
        <taxon>Glires</taxon>
        <taxon>Rodentia</taxon>
        <taxon>Myomorpha</taxon>
        <taxon>Muroidea</taxon>
        <taxon>Cricetidae</taxon>
        <taxon>Arvicolinae</taxon>
        <taxon>Myodes</taxon>
    </lineage>
</organism>
<keyword evidence="1" id="KW-0472">Membrane</keyword>
<keyword evidence="1" id="KW-1133">Transmembrane helix</keyword>
<proteinExistence type="predicted"/>
<dbReference type="Proteomes" id="UP001488838">
    <property type="component" value="Unassembled WGS sequence"/>
</dbReference>